<comment type="caution">
    <text evidence="3">The sequence shown here is derived from an EMBL/GenBank/DDBJ whole genome shotgun (WGS) entry which is preliminary data.</text>
</comment>
<dbReference type="Proteomes" id="UP001482620">
    <property type="component" value="Unassembled WGS sequence"/>
</dbReference>
<reference evidence="3 4" key="1">
    <citation type="submission" date="2021-06" db="EMBL/GenBank/DDBJ databases">
        <authorList>
            <person name="Palmer J.M."/>
        </authorList>
    </citation>
    <scope>NUCLEOTIDE SEQUENCE [LARGE SCALE GENOMIC DNA]</scope>
    <source>
        <strain evidence="4">if_2019</strain>
        <tissue evidence="3">Muscle</tissue>
    </source>
</reference>
<dbReference type="InterPro" id="IPR001810">
    <property type="entry name" value="F-box_dom"/>
</dbReference>
<evidence type="ECO:0000313" key="4">
    <source>
        <dbReference type="Proteomes" id="UP001482620"/>
    </source>
</evidence>
<feature type="compositionally biased region" description="Polar residues" evidence="1">
    <location>
        <begin position="85"/>
        <end position="94"/>
    </location>
</feature>
<feature type="region of interest" description="Disordered" evidence="1">
    <location>
        <begin position="42"/>
        <end position="109"/>
    </location>
</feature>
<gene>
    <name evidence="3" type="ORF">ILYODFUR_021196</name>
</gene>
<dbReference type="Gene3D" id="1.20.1280.50">
    <property type="match status" value="1"/>
</dbReference>
<accession>A0ABV0V4V6</accession>
<name>A0ABV0V4V6_9TELE</name>
<dbReference type="EMBL" id="JAHRIQ010094925">
    <property type="protein sequence ID" value="MEQ2252378.1"/>
    <property type="molecule type" value="Genomic_DNA"/>
</dbReference>
<organism evidence="3 4">
    <name type="scientific">Ilyodon furcidens</name>
    <name type="common">goldbreast splitfin</name>
    <dbReference type="NCBI Taxonomy" id="33524"/>
    <lineage>
        <taxon>Eukaryota</taxon>
        <taxon>Metazoa</taxon>
        <taxon>Chordata</taxon>
        <taxon>Craniata</taxon>
        <taxon>Vertebrata</taxon>
        <taxon>Euteleostomi</taxon>
        <taxon>Actinopterygii</taxon>
        <taxon>Neopterygii</taxon>
        <taxon>Teleostei</taxon>
        <taxon>Neoteleostei</taxon>
        <taxon>Acanthomorphata</taxon>
        <taxon>Ovalentaria</taxon>
        <taxon>Atherinomorphae</taxon>
        <taxon>Cyprinodontiformes</taxon>
        <taxon>Goodeidae</taxon>
        <taxon>Ilyodon</taxon>
    </lineage>
</organism>
<evidence type="ECO:0000313" key="3">
    <source>
        <dbReference type="EMBL" id="MEQ2252378.1"/>
    </source>
</evidence>
<feature type="domain" description="F-box" evidence="2">
    <location>
        <begin position="118"/>
        <end position="164"/>
    </location>
</feature>
<proteinExistence type="predicted"/>
<dbReference type="PANTHER" id="PTHR46731:SF1">
    <property type="entry name" value="F-BOX ONLY PROTEIN 15"/>
    <property type="match status" value="1"/>
</dbReference>
<dbReference type="CDD" id="cd22093">
    <property type="entry name" value="F-box_FBXO15"/>
    <property type="match status" value="1"/>
</dbReference>
<protein>
    <recommendedName>
        <fullName evidence="2">F-box domain-containing protein</fullName>
    </recommendedName>
</protein>
<evidence type="ECO:0000256" key="1">
    <source>
        <dbReference type="SAM" id="MobiDB-lite"/>
    </source>
</evidence>
<dbReference type="PROSITE" id="PS50181">
    <property type="entry name" value="FBOX"/>
    <property type="match status" value="1"/>
</dbReference>
<dbReference type="SMART" id="SM00256">
    <property type="entry name" value="FBOX"/>
    <property type="match status" value="1"/>
</dbReference>
<dbReference type="SUPFAM" id="SSF81383">
    <property type="entry name" value="F-box domain"/>
    <property type="match status" value="1"/>
</dbReference>
<sequence length="550" mass="63055">MFLILSGSVLHTDGAWLLRFALMAAGRGEFFRNLMEGLLRQPAKQAPEIRQPNRGRGRPRPGGRFASQGRGFSGLRRNERHNKVATRSSGSGTEASYHPSCPGQPKNVSQIKSPPWKLNLLETLPSEILVKILSYLDPSSLFCVSHVSRLLHRLSNDDVLWQRIYVSEFGSRTWKPKTSDKCVVVEDTAEMEDCSASRWKKLYFKSMAGHEMNKWRKDLRDISPYTGLPRQTEWVLRNLNVSWELTLCDCWGRERMLEQSKAHFFESSVIVHWSGGIDLKFHHISTIQLYGVRKEPQRSHKTRKPKWRSLILELDTEPPYLCLGKDRLMKLMLLQPGVIVGIWRGKNQVAFIMISLHFHKLVEKSLLGSPACPYSESVGLSPVVDSDPELGLHGYTLHFVLHNTGTEIMSGHFQQLFCHKGQIQRGLVELRVIRRTSLSQHRSLSGNIKLPWKGEELEGAVENCCIMSLTLLDEFQKPFWCVSTPIHITMAKRTVSFDYSGHDFQMLYRNPDGEVKMLLVWLEEQKQFFLIGLTVCVPVAKVNKRFNTEY</sequence>
<dbReference type="InterPro" id="IPR036047">
    <property type="entry name" value="F-box-like_dom_sf"/>
</dbReference>
<dbReference type="Pfam" id="PF12937">
    <property type="entry name" value="F-box-like"/>
    <property type="match status" value="1"/>
</dbReference>
<evidence type="ECO:0000259" key="2">
    <source>
        <dbReference type="PROSITE" id="PS50181"/>
    </source>
</evidence>
<dbReference type="PANTHER" id="PTHR46731">
    <property type="entry name" value="F-BOX ONLY PROTEIN 15"/>
    <property type="match status" value="1"/>
</dbReference>
<keyword evidence="4" id="KW-1185">Reference proteome</keyword>